<evidence type="ECO:0000256" key="8">
    <source>
        <dbReference type="ARBA" id="ARBA00023136"/>
    </source>
</evidence>
<keyword evidence="7 11" id="KW-1133">Transmembrane helix</keyword>
<dbReference type="EMBL" id="QKYT01000605">
    <property type="protein sequence ID" value="RIA83048.1"/>
    <property type="molecule type" value="Genomic_DNA"/>
</dbReference>
<dbReference type="PANTHER" id="PTHR22914">
    <property type="entry name" value="CHITIN SYNTHASE"/>
    <property type="match status" value="1"/>
</dbReference>
<evidence type="ECO:0000256" key="5">
    <source>
        <dbReference type="ARBA" id="ARBA00022679"/>
    </source>
</evidence>
<dbReference type="GO" id="GO:0005886">
    <property type="term" value="C:plasma membrane"/>
    <property type="evidence" value="ECO:0007669"/>
    <property type="project" value="UniProtKB-SubCell"/>
</dbReference>
<evidence type="ECO:0000256" key="11">
    <source>
        <dbReference type="RuleBase" id="RU366040"/>
    </source>
</evidence>
<evidence type="ECO:0000256" key="6">
    <source>
        <dbReference type="ARBA" id="ARBA00022692"/>
    </source>
</evidence>
<dbReference type="InterPro" id="IPR004835">
    <property type="entry name" value="Chitin_synth"/>
</dbReference>
<dbReference type="OrthoDB" id="26569at2759"/>
<comment type="subcellular location">
    <subcellularLocation>
        <location evidence="1 11">Cell membrane</location>
        <topology evidence="1 11">Multi-pass membrane protein</topology>
    </subcellularLocation>
</comment>
<evidence type="ECO:0000256" key="7">
    <source>
        <dbReference type="ARBA" id="ARBA00022989"/>
    </source>
</evidence>
<evidence type="ECO:0000313" key="13">
    <source>
        <dbReference type="Proteomes" id="UP000265703"/>
    </source>
</evidence>
<dbReference type="InterPro" id="IPR029044">
    <property type="entry name" value="Nucleotide-diphossugar_trans"/>
</dbReference>
<reference evidence="12 13" key="1">
    <citation type="submission" date="2018-06" db="EMBL/GenBank/DDBJ databases">
        <title>Comparative genomics reveals the genomic features of Rhizophagus irregularis, R. cerebriforme, R. diaphanum and Gigaspora rosea, and their symbiotic lifestyle signature.</title>
        <authorList>
            <person name="Morin E."/>
            <person name="San Clemente H."/>
            <person name="Chen E.C.H."/>
            <person name="De La Providencia I."/>
            <person name="Hainaut M."/>
            <person name="Kuo A."/>
            <person name="Kohler A."/>
            <person name="Murat C."/>
            <person name="Tang N."/>
            <person name="Roy S."/>
            <person name="Loubradou J."/>
            <person name="Henrissat B."/>
            <person name="Grigoriev I.V."/>
            <person name="Corradi N."/>
            <person name="Roux C."/>
            <person name="Martin F.M."/>
        </authorList>
    </citation>
    <scope>NUCLEOTIDE SEQUENCE [LARGE SCALE GENOMIC DNA]</scope>
    <source>
        <strain evidence="12 13">DAOM 227022</strain>
    </source>
</reference>
<dbReference type="Pfam" id="PF01644">
    <property type="entry name" value="Chitin_synth_1"/>
    <property type="match status" value="1"/>
</dbReference>
<evidence type="ECO:0000313" key="12">
    <source>
        <dbReference type="EMBL" id="RIA83048.1"/>
    </source>
</evidence>
<evidence type="ECO:0000256" key="9">
    <source>
        <dbReference type="ARBA" id="ARBA00023316"/>
    </source>
</evidence>
<gene>
    <name evidence="12" type="ORF">C1645_834422</name>
</gene>
<keyword evidence="8 11" id="KW-0472">Membrane</keyword>
<dbReference type="GO" id="GO:0071555">
    <property type="term" value="P:cell wall organization"/>
    <property type="evidence" value="ECO:0007669"/>
    <property type="project" value="UniProtKB-KW"/>
</dbReference>
<keyword evidence="4 11" id="KW-0328">Glycosyltransferase</keyword>
<comment type="catalytic activity">
    <reaction evidence="11">
        <text>[(1-&gt;4)-N-acetyl-beta-D-glucosaminyl](n) + UDP-N-acetyl-alpha-D-glucosamine = [(1-&gt;4)-N-acetyl-beta-D-glucosaminyl](n+1) + UDP + H(+)</text>
        <dbReference type="Rhea" id="RHEA:16637"/>
        <dbReference type="Rhea" id="RHEA-COMP:9593"/>
        <dbReference type="Rhea" id="RHEA-COMP:9595"/>
        <dbReference type="ChEBI" id="CHEBI:15378"/>
        <dbReference type="ChEBI" id="CHEBI:17029"/>
        <dbReference type="ChEBI" id="CHEBI:57705"/>
        <dbReference type="ChEBI" id="CHEBI:58223"/>
        <dbReference type="EC" id="2.4.1.16"/>
    </reaction>
</comment>
<feature type="transmembrane region" description="Helical" evidence="11">
    <location>
        <begin position="193"/>
        <end position="212"/>
    </location>
</feature>
<organism evidence="12 13">
    <name type="scientific">Glomus cerebriforme</name>
    <dbReference type="NCBI Taxonomy" id="658196"/>
    <lineage>
        <taxon>Eukaryota</taxon>
        <taxon>Fungi</taxon>
        <taxon>Fungi incertae sedis</taxon>
        <taxon>Mucoromycota</taxon>
        <taxon>Glomeromycotina</taxon>
        <taxon>Glomeromycetes</taxon>
        <taxon>Glomerales</taxon>
        <taxon>Glomeraceae</taxon>
        <taxon>Glomus</taxon>
    </lineage>
</organism>
<evidence type="ECO:0000256" key="3">
    <source>
        <dbReference type="ARBA" id="ARBA00022475"/>
    </source>
</evidence>
<comment type="caution">
    <text evidence="12">The sequence shown here is derived from an EMBL/GenBank/DDBJ whole genome shotgun (WGS) entry which is preliminary data.</text>
</comment>
<feature type="transmembrane region" description="Helical" evidence="11">
    <location>
        <begin position="270"/>
        <end position="291"/>
    </location>
</feature>
<sequence length="555" mass="63969">MTNIFMKIGGFCKDAGTKPGKNSIYHLWRTFDMNKDIGGACGEIVAMKGANLFNPLVAAQNFKYKMSNILDKPLESVFGYITVLPGAFSAYRYEALKNAKDQKGKEFGPLASYYMGEKRHAQNLIGPDGKLKDEKLKAGLFEANMYLAEDRILCFELISKKNSSWVLHYVKSAYAETDVPYNIVELIKQHRRWLDGSFFASLFAIFHTLNILKSNHAYWRKALLFIEMVYQACNVVFSWFVLGNFYTAFIILGNSLAKDDSATSGFWNKFAVITFIILRYLYITIINFQFASALGSKPKSVKWPYIISTVFFAIVMIYMLIAIAVITYRSIIASQVLEGYSTWKSHMLHSFLQYMLLVPFYVNVLSVYAFCNIHDVSWGTRREPKKKHDEKEKVDAKEGQNATVSIPENIEEEYDKAIYLLKNLKEQEKSKQEEKSRNKEYTTNEGLKELQKKLEEKRAKFRTYIVFSWMITNGLVIAIVTNYSPTLDVFTLEQKGNFYFILILWSVAGLAAFKFVGSCLYLLFSYLTLLRDFMKNFLSRDTQDKTDIMAHDHQT</sequence>
<dbReference type="GO" id="GO:0004100">
    <property type="term" value="F:chitin synthase activity"/>
    <property type="evidence" value="ECO:0007669"/>
    <property type="project" value="UniProtKB-EC"/>
</dbReference>
<comment type="function">
    <text evidence="10 11">Polymerizes chitin, a structural polymer of the cell wall and septum, by transferring the sugar moiety of UDP-GlcNAc to the non-reducing end of the growing chitin polymer.</text>
</comment>
<dbReference type="SUPFAM" id="SSF53448">
    <property type="entry name" value="Nucleotide-diphospho-sugar transferases"/>
    <property type="match status" value="1"/>
</dbReference>
<dbReference type="STRING" id="658196.A0A397SAN5"/>
<keyword evidence="3 11" id="KW-1003">Cell membrane</keyword>
<protein>
    <recommendedName>
        <fullName evidence="2 11">Chitin synthase</fullName>
        <ecNumber evidence="2 11">2.4.1.16</ecNumber>
    </recommendedName>
</protein>
<evidence type="ECO:0000256" key="1">
    <source>
        <dbReference type="ARBA" id="ARBA00004651"/>
    </source>
</evidence>
<feature type="transmembrane region" description="Helical" evidence="11">
    <location>
        <begin position="500"/>
        <end position="530"/>
    </location>
</feature>
<feature type="transmembrane region" description="Helical" evidence="11">
    <location>
        <begin position="303"/>
        <end position="331"/>
    </location>
</feature>
<keyword evidence="5 11" id="KW-0808">Transferase</keyword>
<dbReference type="Proteomes" id="UP000265703">
    <property type="component" value="Unassembled WGS sequence"/>
</dbReference>
<feature type="transmembrane region" description="Helical" evidence="11">
    <location>
        <begin position="351"/>
        <end position="371"/>
    </location>
</feature>
<name>A0A397SAN5_9GLOM</name>
<feature type="transmembrane region" description="Helical" evidence="11">
    <location>
        <begin position="224"/>
        <end position="250"/>
    </location>
</feature>
<evidence type="ECO:0000256" key="10">
    <source>
        <dbReference type="ARBA" id="ARBA00024009"/>
    </source>
</evidence>
<keyword evidence="6 11" id="KW-0812">Transmembrane</keyword>
<dbReference type="EC" id="2.4.1.16" evidence="2 11"/>
<dbReference type="PANTHER" id="PTHR22914:SF9">
    <property type="entry name" value="CHITIN SYNTHASE 1"/>
    <property type="match status" value="1"/>
</dbReference>
<keyword evidence="13" id="KW-1185">Reference proteome</keyword>
<comment type="similarity">
    <text evidence="11">Belongs to the chitin synthase family.</text>
</comment>
<evidence type="ECO:0000256" key="4">
    <source>
        <dbReference type="ARBA" id="ARBA00022676"/>
    </source>
</evidence>
<dbReference type="GO" id="GO:0006031">
    <property type="term" value="P:chitin biosynthetic process"/>
    <property type="evidence" value="ECO:0007669"/>
    <property type="project" value="TreeGrafter"/>
</dbReference>
<dbReference type="AlphaFoldDB" id="A0A397SAN5"/>
<proteinExistence type="inferred from homology"/>
<dbReference type="GO" id="GO:0030428">
    <property type="term" value="C:cell septum"/>
    <property type="evidence" value="ECO:0007669"/>
    <property type="project" value="TreeGrafter"/>
</dbReference>
<accession>A0A397SAN5</accession>
<feature type="transmembrane region" description="Helical" evidence="11">
    <location>
        <begin position="461"/>
        <end position="480"/>
    </location>
</feature>
<evidence type="ECO:0000256" key="2">
    <source>
        <dbReference type="ARBA" id="ARBA00012543"/>
    </source>
</evidence>
<keyword evidence="9 11" id="KW-0961">Cell wall biogenesis/degradation</keyword>